<sequence length="246" mass="26786">MSGFKTKWKVFWRIVRECFLRSLTPGLMYFVASLVMLTVYSKGMSLAAQMAWAVVCGVVAIAYNGLLMWVCGGTHYEMLVSGNMKRRSAMQTGGELNISSYKFEKEYRPWKGFAIGGFVAVLVVIGSIAFGCNQEALVAFAKDSEAGLSRGLAFLSLVFYLFAGWVLLPLLELNATGTAVSFFVGCAVALLPILVSGGMYIAGAYGRRNKTVRQQEIAARAAAEEANKPKKINYGGLPGTKPRKKK</sequence>
<comment type="caution">
    <text evidence="2">The sequence shown here is derived from an EMBL/GenBank/DDBJ whole genome shotgun (WGS) entry which is preliminary data.</text>
</comment>
<name>A0A9D1MFU8_9FIRM</name>
<feature type="transmembrane region" description="Helical" evidence="1">
    <location>
        <begin position="52"/>
        <end position="76"/>
    </location>
</feature>
<dbReference type="EMBL" id="DVMZ01000172">
    <property type="protein sequence ID" value="HIU59713.1"/>
    <property type="molecule type" value="Genomic_DNA"/>
</dbReference>
<feature type="transmembrane region" description="Helical" evidence="1">
    <location>
        <begin position="180"/>
        <end position="205"/>
    </location>
</feature>
<keyword evidence="1" id="KW-1133">Transmembrane helix</keyword>
<organism evidence="2 3">
    <name type="scientific">Candidatus Scatosoma pullistercoris</name>
    <dbReference type="NCBI Taxonomy" id="2840934"/>
    <lineage>
        <taxon>Bacteria</taxon>
        <taxon>Bacillati</taxon>
        <taxon>Bacillota</taxon>
        <taxon>Clostridia</taxon>
        <taxon>Candidatus Scatosoma</taxon>
    </lineage>
</organism>
<accession>A0A9D1MFU8</accession>
<evidence type="ECO:0000256" key="1">
    <source>
        <dbReference type="SAM" id="Phobius"/>
    </source>
</evidence>
<keyword evidence="1" id="KW-0812">Transmembrane</keyword>
<gene>
    <name evidence="2" type="ORF">IAC57_06385</name>
</gene>
<dbReference type="AlphaFoldDB" id="A0A9D1MFU8"/>
<reference evidence="2" key="2">
    <citation type="journal article" date="2021" name="PeerJ">
        <title>Extensive microbial diversity within the chicken gut microbiome revealed by metagenomics and culture.</title>
        <authorList>
            <person name="Gilroy R."/>
            <person name="Ravi A."/>
            <person name="Getino M."/>
            <person name="Pursley I."/>
            <person name="Horton D.L."/>
            <person name="Alikhan N.F."/>
            <person name="Baker D."/>
            <person name="Gharbi K."/>
            <person name="Hall N."/>
            <person name="Watson M."/>
            <person name="Adriaenssens E.M."/>
            <person name="Foster-Nyarko E."/>
            <person name="Jarju S."/>
            <person name="Secka A."/>
            <person name="Antonio M."/>
            <person name="Oren A."/>
            <person name="Chaudhuri R.R."/>
            <person name="La Ragione R."/>
            <person name="Hildebrand F."/>
            <person name="Pallen M.J."/>
        </authorList>
    </citation>
    <scope>NUCLEOTIDE SEQUENCE</scope>
    <source>
        <strain evidence="2">11687</strain>
    </source>
</reference>
<feature type="transmembrane region" description="Helical" evidence="1">
    <location>
        <begin position="151"/>
        <end position="168"/>
    </location>
</feature>
<proteinExistence type="predicted"/>
<feature type="transmembrane region" description="Helical" evidence="1">
    <location>
        <begin position="20"/>
        <end position="40"/>
    </location>
</feature>
<protein>
    <submittedName>
        <fullName evidence="2">Uncharacterized protein</fullName>
    </submittedName>
</protein>
<evidence type="ECO:0000313" key="3">
    <source>
        <dbReference type="Proteomes" id="UP000824081"/>
    </source>
</evidence>
<dbReference type="Proteomes" id="UP000824081">
    <property type="component" value="Unassembled WGS sequence"/>
</dbReference>
<keyword evidence="1" id="KW-0472">Membrane</keyword>
<reference evidence="2" key="1">
    <citation type="submission" date="2020-10" db="EMBL/GenBank/DDBJ databases">
        <authorList>
            <person name="Gilroy R."/>
        </authorList>
    </citation>
    <scope>NUCLEOTIDE SEQUENCE</scope>
    <source>
        <strain evidence="2">11687</strain>
    </source>
</reference>
<evidence type="ECO:0000313" key="2">
    <source>
        <dbReference type="EMBL" id="HIU59713.1"/>
    </source>
</evidence>
<feature type="transmembrane region" description="Helical" evidence="1">
    <location>
        <begin position="110"/>
        <end position="130"/>
    </location>
</feature>